<evidence type="ECO:0000313" key="15">
    <source>
        <dbReference type="Proteomes" id="UP001157418"/>
    </source>
</evidence>
<evidence type="ECO:0000256" key="12">
    <source>
        <dbReference type="RuleBase" id="RU000454"/>
    </source>
</evidence>
<dbReference type="InterPro" id="IPR033121">
    <property type="entry name" value="PEPTIDASE_A1"/>
</dbReference>
<evidence type="ECO:0000256" key="8">
    <source>
        <dbReference type="ARBA" id="ARBA00022801"/>
    </source>
</evidence>
<dbReference type="Gene3D" id="2.40.70.10">
    <property type="entry name" value="Acid Proteases"/>
    <property type="match status" value="2"/>
</dbReference>
<dbReference type="InterPro" id="IPR003154">
    <property type="entry name" value="S1/P1nuclease"/>
</dbReference>
<dbReference type="PANTHER" id="PTHR43205">
    <property type="entry name" value="PROSTAGLANDIN REDUCTASE"/>
    <property type="match status" value="1"/>
</dbReference>
<comment type="catalytic activity">
    <reaction evidence="1">
        <text>Endonucleolytic cleavage to 5'-phosphomononucleotide and 5'-phosphooligonucleotide end-products.</text>
        <dbReference type="EC" id="3.1.30.1"/>
    </reaction>
</comment>
<accession>A0AAU9LJL8</accession>
<evidence type="ECO:0000256" key="6">
    <source>
        <dbReference type="ARBA" id="ARBA00022723"/>
    </source>
</evidence>
<protein>
    <recommendedName>
        <fullName evidence="4">Aspergillus nuclease S1</fullName>
        <ecNumber evidence="4">3.1.30.1</ecNumber>
    </recommendedName>
</protein>
<dbReference type="Pfam" id="PF11708">
    <property type="entry name" value="Slu7"/>
    <property type="match status" value="1"/>
</dbReference>
<reference evidence="14 15" key="1">
    <citation type="submission" date="2022-01" db="EMBL/GenBank/DDBJ databases">
        <authorList>
            <person name="Xiong W."/>
            <person name="Schranz E."/>
        </authorList>
    </citation>
    <scope>NUCLEOTIDE SEQUENCE [LARGE SCALE GENOMIC DNA]</scope>
</reference>
<dbReference type="Proteomes" id="UP001157418">
    <property type="component" value="Unassembled WGS sequence"/>
</dbReference>
<dbReference type="InterPro" id="IPR001969">
    <property type="entry name" value="Aspartic_peptidase_AS"/>
</dbReference>
<evidence type="ECO:0000256" key="9">
    <source>
        <dbReference type="ARBA" id="ARBA00023157"/>
    </source>
</evidence>
<organism evidence="14 15">
    <name type="scientific">Lactuca virosa</name>
    <dbReference type="NCBI Taxonomy" id="75947"/>
    <lineage>
        <taxon>Eukaryota</taxon>
        <taxon>Viridiplantae</taxon>
        <taxon>Streptophyta</taxon>
        <taxon>Embryophyta</taxon>
        <taxon>Tracheophyta</taxon>
        <taxon>Spermatophyta</taxon>
        <taxon>Magnoliopsida</taxon>
        <taxon>eudicotyledons</taxon>
        <taxon>Gunneridae</taxon>
        <taxon>Pentapetalae</taxon>
        <taxon>asterids</taxon>
        <taxon>campanulids</taxon>
        <taxon>Asterales</taxon>
        <taxon>Asteraceae</taxon>
        <taxon>Cichorioideae</taxon>
        <taxon>Cichorieae</taxon>
        <taxon>Lactucinae</taxon>
        <taxon>Lactuca</taxon>
    </lineage>
</organism>
<dbReference type="SUPFAM" id="SSF48537">
    <property type="entry name" value="Phospholipase C/P1 nuclease"/>
    <property type="match status" value="2"/>
</dbReference>
<dbReference type="PROSITE" id="PS51767">
    <property type="entry name" value="PEPTIDASE_A1"/>
    <property type="match status" value="1"/>
</dbReference>
<keyword evidence="7" id="KW-0255">Endonuclease</keyword>
<dbReference type="SUPFAM" id="SSF50630">
    <property type="entry name" value="Acid proteases"/>
    <property type="match status" value="1"/>
</dbReference>
<dbReference type="InterPro" id="IPR001461">
    <property type="entry name" value="Aspartic_peptidase_A1"/>
</dbReference>
<dbReference type="PROSITE" id="PS00141">
    <property type="entry name" value="ASP_PROTEASE"/>
    <property type="match status" value="2"/>
</dbReference>
<dbReference type="Gene3D" id="3.90.180.10">
    <property type="entry name" value="Medium-chain alcohol dehydrogenases, catalytic domain"/>
    <property type="match status" value="2"/>
</dbReference>
<evidence type="ECO:0000256" key="4">
    <source>
        <dbReference type="ARBA" id="ARBA00012562"/>
    </source>
</evidence>
<keyword evidence="12" id="KW-0645">Protease</keyword>
<evidence type="ECO:0000256" key="7">
    <source>
        <dbReference type="ARBA" id="ARBA00022759"/>
    </source>
</evidence>
<keyword evidence="5" id="KW-0540">Nuclease</keyword>
<sequence>MAEVVDVSPGVVVVRNKQLISGYGVSEVLDSTHPYFKKGDLISGPSTNWEEYSLIRNAESLIKIEHTNVPISYYTGILGMPGMTAYVGLYEICSPKKGDTVFVSAASGAVGQLVGQFAKLYGCYVIGSAGSKEKMLHAVLVNMRVKGRIAVCGMISQYNIDQHEGIHNLAFLILKRIRMEGFLVPDYYHLYPKFLETVLPLIQEGKITYVEDTVEGIENAPAALVGLFTGKNVGKQENLINHIIAFFPLGPSAFLVDSPFPCNNNWSIGSSFIAFDKGLNVKTTTIYGVARRCVAGAINNYTTQLLDYGKQTSQYNLTEALLFLFHFMGDIHQRLHVGFTSDRSGNTINKLGLEETRKAGLAPTEVDEDGKEINPHIPRYMSSAPWYLNAERPSLKHQRKWKSDPNYTKSWYDRGAKIYQADKYRKGACENCGAMTHTTKTCMERPRGMDQQLKKLEEKGNTQNVEEAYYGEIGIGTPSQKFTVIFDTGSSNLWVPSSKCYFSVACLFHSKYKASHSSTYKKNGTSAAIQYGTGAISGIFSQDSVQLGDHDFIEATKEPGFTFLAAKFDGILGLGFQEFSVGNVVPVWYNMGYWQFDMGDVLIGDTTTRFCSVGCAAIADSGTSLLAGPTGDNQNRVSGQALEFKQLNIHAWEAFEKGNDVHMQVAPSQTELLYKNYKVNKEKLKSQVKEKLNMIVLEESSKARKALLPTKTLNLAKNMKTSSNQVSLHCRKN</sequence>
<evidence type="ECO:0000256" key="5">
    <source>
        <dbReference type="ARBA" id="ARBA00022722"/>
    </source>
</evidence>
<dbReference type="InterPro" id="IPR045010">
    <property type="entry name" value="MDR_fam"/>
</dbReference>
<dbReference type="InterPro" id="IPR021109">
    <property type="entry name" value="Peptidase_aspartic_dom_sf"/>
</dbReference>
<dbReference type="PANTHER" id="PTHR43205:SF7">
    <property type="entry name" value="PROSTAGLANDIN REDUCTASE 1"/>
    <property type="match status" value="1"/>
</dbReference>
<evidence type="ECO:0000256" key="11">
    <source>
        <dbReference type="PIRSR" id="PIRSR601461-2"/>
    </source>
</evidence>
<proteinExistence type="inferred from homology"/>
<dbReference type="GO" id="GO:0004190">
    <property type="term" value="F:aspartic-type endopeptidase activity"/>
    <property type="evidence" value="ECO:0007669"/>
    <property type="project" value="UniProtKB-KW"/>
</dbReference>
<dbReference type="GO" id="GO:0000014">
    <property type="term" value="F:single-stranded DNA endodeoxyribonuclease activity"/>
    <property type="evidence" value="ECO:0007669"/>
    <property type="project" value="UniProtKB-ARBA"/>
</dbReference>
<dbReference type="Gene3D" id="1.10.575.10">
    <property type="entry name" value="P1 Nuclease"/>
    <property type="match status" value="1"/>
</dbReference>
<feature type="domain" description="Peptidase A1" evidence="13">
    <location>
        <begin position="469"/>
        <end position="733"/>
    </location>
</feature>
<evidence type="ECO:0000256" key="10">
    <source>
        <dbReference type="ARBA" id="ARBA00023180"/>
    </source>
</evidence>
<keyword evidence="15" id="KW-1185">Reference proteome</keyword>
<comment type="similarity">
    <text evidence="3">Belongs to the nuclease type I family.</text>
</comment>
<dbReference type="FunFam" id="2.40.70.10:FF:000008">
    <property type="entry name" value="Cathepsin D"/>
    <property type="match status" value="1"/>
</dbReference>
<evidence type="ECO:0000313" key="14">
    <source>
        <dbReference type="EMBL" id="CAH1413531.1"/>
    </source>
</evidence>
<name>A0AAU9LJL8_9ASTR</name>
<evidence type="ECO:0000256" key="2">
    <source>
        <dbReference type="ARBA" id="ARBA00007447"/>
    </source>
</evidence>
<dbReference type="Pfam" id="PF00026">
    <property type="entry name" value="Asp"/>
    <property type="match status" value="1"/>
</dbReference>
<gene>
    <name evidence="14" type="ORF">LVIROSA_LOCUS1491</name>
</gene>
<dbReference type="Pfam" id="PF02265">
    <property type="entry name" value="S1-P1_nuclease"/>
    <property type="match status" value="1"/>
</dbReference>
<evidence type="ECO:0000256" key="1">
    <source>
        <dbReference type="ARBA" id="ARBA00000245"/>
    </source>
</evidence>
<evidence type="ECO:0000256" key="3">
    <source>
        <dbReference type="ARBA" id="ARBA00009547"/>
    </source>
</evidence>
<dbReference type="Gene3D" id="3.40.50.720">
    <property type="entry name" value="NAD(P)-binding Rossmann-like Domain"/>
    <property type="match status" value="2"/>
</dbReference>
<feature type="disulfide bond" evidence="11">
    <location>
        <begin position="500"/>
        <end position="506"/>
    </location>
</feature>
<dbReference type="EMBL" id="CAKMRJ010000001">
    <property type="protein sequence ID" value="CAH1413531.1"/>
    <property type="molecule type" value="Genomic_DNA"/>
</dbReference>
<dbReference type="InterPro" id="IPR021715">
    <property type="entry name" value="Slu7_dom"/>
</dbReference>
<dbReference type="AlphaFoldDB" id="A0AAU9LJL8"/>
<keyword evidence="8 12" id="KW-0378">Hydrolase</keyword>
<dbReference type="GO" id="GO:0046872">
    <property type="term" value="F:metal ion binding"/>
    <property type="evidence" value="ECO:0007669"/>
    <property type="project" value="UniProtKB-KW"/>
</dbReference>
<keyword evidence="6" id="KW-0479">Metal-binding</keyword>
<dbReference type="PRINTS" id="PR00792">
    <property type="entry name" value="PEPSIN"/>
</dbReference>
<dbReference type="EC" id="3.1.30.1" evidence="4"/>
<keyword evidence="10" id="KW-0325">Glycoprotein</keyword>
<keyword evidence="9 11" id="KW-1015">Disulfide bond</keyword>
<dbReference type="GO" id="GO:0003676">
    <property type="term" value="F:nucleic acid binding"/>
    <property type="evidence" value="ECO:0007669"/>
    <property type="project" value="InterPro"/>
</dbReference>
<evidence type="ECO:0000259" key="13">
    <source>
        <dbReference type="PROSITE" id="PS51767"/>
    </source>
</evidence>
<dbReference type="SUPFAM" id="SSF51735">
    <property type="entry name" value="NAD(P)-binding Rossmann-fold domains"/>
    <property type="match status" value="1"/>
</dbReference>
<comment type="caution">
    <text evidence="14">The sequence shown here is derived from an EMBL/GenBank/DDBJ whole genome shotgun (WGS) entry which is preliminary data.</text>
</comment>
<dbReference type="InterPro" id="IPR036291">
    <property type="entry name" value="NAD(P)-bd_dom_sf"/>
</dbReference>
<dbReference type="GO" id="GO:0004521">
    <property type="term" value="F:RNA endonuclease activity"/>
    <property type="evidence" value="ECO:0007669"/>
    <property type="project" value="UniProtKB-ARBA"/>
</dbReference>
<dbReference type="GO" id="GO:0006508">
    <property type="term" value="P:proteolysis"/>
    <property type="evidence" value="ECO:0007669"/>
    <property type="project" value="UniProtKB-KW"/>
</dbReference>
<dbReference type="InterPro" id="IPR008947">
    <property type="entry name" value="PLipase_C/P1_nuclease_dom_sf"/>
</dbReference>
<comment type="similarity">
    <text evidence="2 12">Belongs to the peptidase A1 family.</text>
</comment>
<dbReference type="GO" id="GO:0032440">
    <property type="term" value="F:2-alkenal reductase [NAD(P)H] activity"/>
    <property type="evidence" value="ECO:0007669"/>
    <property type="project" value="TreeGrafter"/>
</dbReference>
<keyword evidence="12" id="KW-0064">Aspartyl protease</keyword>
<dbReference type="GO" id="GO:0006308">
    <property type="term" value="P:DNA catabolic process"/>
    <property type="evidence" value="ECO:0007669"/>
    <property type="project" value="InterPro"/>
</dbReference>
<dbReference type="SUPFAM" id="SSF50129">
    <property type="entry name" value="GroES-like"/>
    <property type="match status" value="1"/>
</dbReference>
<dbReference type="InterPro" id="IPR011032">
    <property type="entry name" value="GroES-like_sf"/>
</dbReference>